<sequence>MADTWNVSAQTGDFTWSYPLRVPPAPGGLERTGPSKSGSICVEAFIGAGVGTGGEICANVDRHGTTFSGGFKYRFDLGVEAYVAVSVKLNTTDAANQNRDQMSWSRDFALTGHEDYVKELPHLLKTSKVEDPDNHPQIVIKAQYGFGVSVGGTYATHGFNTGYVNPSGPLVSLAAWLFS</sequence>
<gene>
    <name evidence="1" type="ORF">ACFQ1S_29785</name>
</gene>
<dbReference type="EMBL" id="JBHTIS010002172">
    <property type="protein sequence ID" value="MFD1049429.1"/>
    <property type="molecule type" value="Genomic_DNA"/>
</dbReference>
<dbReference type="Proteomes" id="UP001597045">
    <property type="component" value="Unassembled WGS sequence"/>
</dbReference>
<proteinExistence type="predicted"/>
<accession>A0ABW3MIC5</accession>
<keyword evidence="2" id="KW-1185">Reference proteome</keyword>
<comment type="caution">
    <text evidence="1">The sequence shown here is derived from an EMBL/GenBank/DDBJ whole genome shotgun (WGS) entry which is preliminary data.</text>
</comment>
<organism evidence="1 2">
    <name type="scientific">Kibdelosporangium lantanae</name>
    <dbReference type="NCBI Taxonomy" id="1497396"/>
    <lineage>
        <taxon>Bacteria</taxon>
        <taxon>Bacillati</taxon>
        <taxon>Actinomycetota</taxon>
        <taxon>Actinomycetes</taxon>
        <taxon>Pseudonocardiales</taxon>
        <taxon>Pseudonocardiaceae</taxon>
        <taxon>Kibdelosporangium</taxon>
    </lineage>
</organism>
<name>A0ABW3MIC5_9PSEU</name>
<reference evidence="2" key="1">
    <citation type="journal article" date="2019" name="Int. J. Syst. Evol. Microbiol.">
        <title>The Global Catalogue of Microorganisms (GCM) 10K type strain sequencing project: providing services to taxonomists for standard genome sequencing and annotation.</title>
        <authorList>
            <consortium name="The Broad Institute Genomics Platform"/>
            <consortium name="The Broad Institute Genome Sequencing Center for Infectious Disease"/>
            <person name="Wu L."/>
            <person name="Ma J."/>
        </authorList>
    </citation>
    <scope>NUCLEOTIDE SEQUENCE [LARGE SCALE GENOMIC DNA]</scope>
    <source>
        <strain evidence="2">JCM 31486</strain>
    </source>
</reference>
<evidence type="ECO:0008006" key="3">
    <source>
        <dbReference type="Google" id="ProtNLM"/>
    </source>
</evidence>
<protein>
    <recommendedName>
        <fullName evidence="3">Transporter</fullName>
    </recommendedName>
</protein>
<evidence type="ECO:0000313" key="2">
    <source>
        <dbReference type="Proteomes" id="UP001597045"/>
    </source>
</evidence>
<evidence type="ECO:0000313" key="1">
    <source>
        <dbReference type="EMBL" id="MFD1049429.1"/>
    </source>
</evidence>